<evidence type="ECO:0000313" key="3">
    <source>
        <dbReference type="EMBL" id="KGB22353.1"/>
    </source>
</evidence>
<dbReference type="RefSeq" id="WP_035380889.1">
    <property type="nucleotide sequence ID" value="NZ_JACAOJ010000003.1"/>
</dbReference>
<keyword evidence="2" id="KW-0812">Transmembrane</keyword>
<dbReference type="AlphaFoldDB" id="A0A095B048"/>
<gene>
    <name evidence="3" type="ORF">AtDm6_2364</name>
    <name evidence="4" type="ORF">HC62_08955</name>
</gene>
<evidence type="ECO:0000313" key="4">
    <source>
        <dbReference type="EMBL" id="OUI85860.1"/>
    </source>
</evidence>
<name>A0A095B048_9PROT</name>
<dbReference type="STRING" id="104102.AtDm6_2364"/>
<reference evidence="3 5" key="1">
    <citation type="submission" date="2014-06" db="EMBL/GenBank/DDBJ databases">
        <title>Functional and comparative genomic analyses of the Drosophila gut microbiota identify candidate symbiosis factors.</title>
        <authorList>
            <person name="Newell P.D."/>
            <person name="Chaston J.M."/>
            <person name="Douglas A.E."/>
        </authorList>
    </citation>
    <scope>NUCLEOTIDE SEQUENCE [LARGE SCALE GENOMIC DNA]</scope>
    <source>
        <strain evidence="3 5">DmCS_006</strain>
    </source>
</reference>
<feature type="region of interest" description="Disordered" evidence="1">
    <location>
        <begin position="45"/>
        <end position="72"/>
    </location>
</feature>
<dbReference type="GeneID" id="89479554"/>
<feature type="transmembrane region" description="Helical" evidence="2">
    <location>
        <begin position="6"/>
        <end position="23"/>
    </location>
</feature>
<evidence type="ECO:0000313" key="5">
    <source>
        <dbReference type="Proteomes" id="UP000029448"/>
    </source>
</evidence>
<keyword evidence="2" id="KW-0472">Membrane</keyword>
<dbReference type="Proteomes" id="UP000194565">
    <property type="component" value="Unassembled WGS sequence"/>
</dbReference>
<keyword evidence="5" id="KW-1185">Reference proteome</keyword>
<protein>
    <submittedName>
        <fullName evidence="3">Uncharacterized protein</fullName>
    </submittedName>
</protein>
<accession>A0A095B048</accession>
<keyword evidence="2" id="KW-1133">Transmembrane helix</keyword>
<evidence type="ECO:0000313" key="6">
    <source>
        <dbReference type="Proteomes" id="UP000194565"/>
    </source>
</evidence>
<dbReference type="PATRIC" id="fig|104102.7.peg.2338"/>
<dbReference type="EMBL" id="JOKM01000079">
    <property type="protein sequence ID" value="KGB22353.1"/>
    <property type="molecule type" value="Genomic_DNA"/>
</dbReference>
<comment type="caution">
    <text evidence="3">The sequence shown here is derived from an EMBL/GenBank/DDBJ whole genome shotgun (WGS) entry which is preliminary data.</text>
</comment>
<evidence type="ECO:0000256" key="1">
    <source>
        <dbReference type="SAM" id="MobiDB-lite"/>
    </source>
</evidence>
<reference evidence="4 6" key="2">
    <citation type="submission" date="2014-06" db="EMBL/GenBank/DDBJ databases">
        <authorList>
            <person name="Ju J."/>
            <person name="Zhang J."/>
        </authorList>
    </citation>
    <scope>NUCLEOTIDE SEQUENCE [LARGE SCALE GENOMIC DNA]</scope>
    <source>
        <strain evidence="4">DmW_042</strain>
    </source>
</reference>
<dbReference type="Proteomes" id="UP000029448">
    <property type="component" value="Unassembled WGS sequence"/>
</dbReference>
<proteinExistence type="predicted"/>
<dbReference type="EMBL" id="JOMM01000027">
    <property type="protein sequence ID" value="OUI85860.1"/>
    <property type="molecule type" value="Genomic_DNA"/>
</dbReference>
<organism evidence="3 5">
    <name type="scientific">Acetobacter tropicalis</name>
    <dbReference type="NCBI Taxonomy" id="104102"/>
    <lineage>
        <taxon>Bacteria</taxon>
        <taxon>Pseudomonadati</taxon>
        <taxon>Pseudomonadota</taxon>
        <taxon>Alphaproteobacteria</taxon>
        <taxon>Acetobacterales</taxon>
        <taxon>Acetobacteraceae</taxon>
        <taxon>Acetobacter</taxon>
    </lineage>
</organism>
<sequence length="72" mass="8193">MLEFLLAVLSLIIWSSIFVFYFRDSIFSWLDNRFGKDTVLPPLDDKAADRAEPTFSAPNTQQPEASEPVKEA</sequence>
<evidence type="ECO:0000256" key="2">
    <source>
        <dbReference type="SAM" id="Phobius"/>
    </source>
</evidence>